<dbReference type="EMBL" id="FOIM01000028">
    <property type="protein sequence ID" value="SEU07223.1"/>
    <property type="molecule type" value="Genomic_DNA"/>
</dbReference>
<accession>A0A1I0JB31</accession>
<dbReference type="PANTHER" id="PTHR30404">
    <property type="entry name" value="N-ACETYLMURAMOYL-L-ALANINE AMIDASE"/>
    <property type="match status" value="1"/>
</dbReference>
<dbReference type="InterPro" id="IPR007730">
    <property type="entry name" value="SPOR-like_dom"/>
</dbReference>
<evidence type="ECO:0000256" key="1">
    <source>
        <dbReference type="ARBA" id="ARBA00022801"/>
    </source>
</evidence>
<name>A0A1I0JB31_9FIRM</name>
<dbReference type="InterPro" id="IPR050695">
    <property type="entry name" value="N-acetylmuramoyl_amidase_3"/>
</dbReference>
<dbReference type="Pfam" id="PF05036">
    <property type="entry name" value="SPOR"/>
    <property type="match status" value="1"/>
</dbReference>
<dbReference type="InterPro" id="IPR002508">
    <property type="entry name" value="MurNAc-LAA_cat"/>
</dbReference>
<dbReference type="Gene3D" id="3.40.630.40">
    <property type="entry name" value="Zn-dependent exopeptidases"/>
    <property type="match status" value="1"/>
</dbReference>
<dbReference type="SMART" id="SM00646">
    <property type="entry name" value="Ami_3"/>
    <property type="match status" value="1"/>
</dbReference>
<organism evidence="3 4">
    <name type="scientific">Enterocloster lavalensis</name>
    <dbReference type="NCBI Taxonomy" id="460384"/>
    <lineage>
        <taxon>Bacteria</taxon>
        <taxon>Bacillati</taxon>
        <taxon>Bacillota</taxon>
        <taxon>Clostridia</taxon>
        <taxon>Lachnospirales</taxon>
        <taxon>Lachnospiraceae</taxon>
        <taxon>Enterocloster</taxon>
    </lineage>
</organism>
<dbReference type="SUPFAM" id="SSF110997">
    <property type="entry name" value="Sporulation related repeat"/>
    <property type="match status" value="1"/>
</dbReference>
<dbReference type="STRING" id="460384.SAMN05216313_12824"/>
<evidence type="ECO:0000313" key="4">
    <source>
        <dbReference type="Proteomes" id="UP000198508"/>
    </source>
</evidence>
<gene>
    <name evidence="3" type="ORF">SAMN05216313_12824</name>
</gene>
<dbReference type="GO" id="GO:0009253">
    <property type="term" value="P:peptidoglycan catabolic process"/>
    <property type="evidence" value="ECO:0007669"/>
    <property type="project" value="InterPro"/>
</dbReference>
<dbReference type="GO" id="GO:0042834">
    <property type="term" value="F:peptidoglycan binding"/>
    <property type="evidence" value="ECO:0007669"/>
    <property type="project" value="InterPro"/>
</dbReference>
<dbReference type="AlphaFoldDB" id="A0A1I0JB31"/>
<evidence type="ECO:0000313" key="3">
    <source>
        <dbReference type="EMBL" id="SEU07223.1"/>
    </source>
</evidence>
<feature type="domain" description="SPOR" evidence="2">
    <location>
        <begin position="182"/>
        <end position="257"/>
    </location>
</feature>
<protein>
    <submittedName>
        <fullName evidence="3">N-acetylmuramoyl-L-alanine amidase</fullName>
    </submittedName>
</protein>
<dbReference type="PANTHER" id="PTHR30404:SF0">
    <property type="entry name" value="N-ACETYLMURAMOYL-L-ALANINE AMIDASE AMIC"/>
    <property type="match status" value="1"/>
</dbReference>
<dbReference type="Gene3D" id="3.30.70.1070">
    <property type="entry name" value="Sporulation related repeat"/>
    <property type="match status" value="1"/>
</dbReference>
<dbReference type="CDD" id="cd02696">
    <property type="entry name" value="MurNAc-LAA"/>
    <property type="match status" value="1"/>
</dbReference>
<dbReference type="GeneID" id="93279985"/>
<dbReference type="PROSITE" id="PS51724">
    <property type="entry name" value="SPOR"/>
    <property type="match status" value="1"/>
</dbReference>
<dbReference type="RefSeq" id="WP_092368635.1">
    <property type="nucleotide sequence ID" value="NZ_CABJCG010000018.1"/>
</dbReference>
<dbReference type="SUPFAM" id="SSF53187">
    <property type="entry name" value="Zn-dependent exopeptidases"/>
    <property type="match status" value="1"/>
</dbReference>
<dbReference type="Proteomes" id="UP000198508">
    <property type="component" value="Unassembled WGS sequence"/>
</dbReference>
<evidence type="ECO:0000259" key="2">
    <source>
        <dbReference type="PROSITE" id="PS51724"/>
    </source>
</evidence>
<dbReference type="GO" id="GO:0008745">
    <property type="term" value="F:N-acetylmuramoyl-L-alanine amidase activity"/>
    <property type="evidence" value="ECO:0007669"/>
    <property type="project" value="InterPro"/>
</dbReference>
<reference evidence="4" key="1">
    <citation type="submission" date="2016-10" db="EMBL/GenBank/DDBJ databases">
        <authorList>
            <person name="Varghese N."/>
            <person name="Submissions S."/>
        </authorList>
    </citation>
    <scope>NUCLEOTIDE SEQUENCE [LARGE SCALE GENOMIC DNA]</scope>
    <source>
        <strain evidence="4">NLAE-zl-G277</strain>
    </source>
</reference>
<sequence>MAERKTVIIDAGHGGANPGAVYMGRQEKDDALRLALAVGNLLEQSGVNVLYTRVNDVFDTPLEKAQMGNQSGADYFISIHRNAMPIPGSASGAEVLVYEDEGVPALLAENISRNLTEAGFADLGVKERPGLIVLRRTQMPAVLVEAGFIDNPEDNRFFDDNFENIAKAIANGVLETIRQQQMARPEYYQVQVGAYRDRVPADRLLKELESRGLPAFIVNDDGYYKVRVGAFLNMDNAANMERILRNMGYPTLMVREQAVY</sequence>
<dbReference type="GO" id="GO:0030288">
    <property type="term" value="C:outer membrane-bounded periplasmic space"/>
    <property type="evidence" value="ECO:0007669"/>
    <property type="project" value="TreeGrafter"/>
</dbReference>
<dbReference type="Pfam" id="PF01520">
    <property type="entry name" value="Amidase_3"/>
    <property type="match status" value="1"/>
</dbReference>
<proteinExistence type="predicted"/>
<dbReference type="InterPro" id="IPR036680">
    <property type="entry name" value="SPOR-like_sf"/>
</dbReference>
<keyword evidence="4" id="KW-1185">Reference proteome</keyword>
<keyword evidence="1" id="KW-0378">Hydrolase</keyword>